<protein>
    <recommendedName>
        <fullName evidence="4">DUF2974 domain-containing protein</fullName>
    </recommendedName>
</protein>
<dbReference type="InterPro" id="IPR024499">
    <property type="entry name" value="Mbeg1-like"/>
</dbReference>
<evidence type="ECO:0000313" key="3">
    <source>
        <dbReference type="Proteomes" id="UP000187651"/>
    </source>
</evidence>
<keyword evidence="1" id="KW-0472">Membrane</keyword>
<feature type="transmembrane region" description="Helical" evidence="1">
    <location>
        <begin position="428"/>
        <end position="446"/>
    </location>
</feature>
<dbReference type="OrthoDB" id="9769481at2"/>
<sequence>MDNIESYLAWRGDVPIDFAPFNEVDNVVCCAISYSYFKGIVPEKKGESISIADAVKLFFEKYNEEDFINNSIISVTKVELLKWLAKSNRYKDMRLSNYVDIIDEDKQTQFAAVHIEISDSLTYVAFRGTDMTIVGWQEDFKMASEVVYAQKLAAKYLSDTLLDSTRKYIIGGHSKGGNLAIYASSMCEATAKERIDRIYDNDGPGFLPAYLESEDYKSIKDRIIRIVPEYCVIGMLLATDDSVETKIVGSNVDGILQHDIMTWQVVGCSLNKKPSHSKKSQFLNDSVRDWIKDATLDQRKAFANDFFEALKAGGSKDFYDLQKSGPGNFEDILLSLSNSAPKTKQAFAKLVKSLYKNSKVMEPRELIKNKNVWKSLILVVVGFFLIASPSQALENIGKLIILVIIVFMITRIFKLMKNNKNVIVIKKTRFILFLVLEALFLCLFLKQEMLNTLMNLVIAAILFLEVYQNVHRVIFDSQITKARRIFLSVEAVFSFLIGSVTLVLANDINSNRLIVLGTYLVISNVINLVVYLYNKMKYDLE</sequence>
<proteinExistence type="predicted"/>
<keyword evidence="1" id="KW-0812">Transmembrane</keyword>
<dbReference type="Pfam" id="PF11187">
    <property type="entry name" value="Mbeg1-like"/>
    <property type="match status" value="1"/>
</dbReference>
<feature type="transmembrane region" description="Helical" evidence="1">
    <location>
        <begin position="371"/>
        <end position="390"/>
    </location>
</feature>
<feature type="transmembrane region" description="Helical" evidence="1">
    <location>
        <begin position="511"/>
        <end position="533"/>
    </location>
</feature>
<accession>A0A1G9T482</accession>
<dbReference type="AlphaFoldDB" id="A0A1G9T482"/>
<evidence type="ECO:0008006" key="4">
    <source>
        <dbReference type="Google" id="ProtNLM"/>
    </source>
</evidence>
<dbReference type="Proteomes" id="UP000187651">
    <property type="component" value="Unassembled WGS sequence"/>
</dbReference>
<dbReference type="EMBL" id="FNHZ01000001">
    <property type="protein sequence ID" value="SDM42564.1"/>
    <property type="molecule type" value="Genomic_DNA"/>
</dbReference>
<feature type="transmembrane region" description="Helical" evidence="1">
    <location>
        <begin position="396"/>
        <end position="416"/>
    </location>
</feature>
<gene>
    <name evidence="2" type="ORF">SAMN05216544_0208</name>
</gene>
<name>A0A1G9T482_9FIRM</name>
<evidence type="ECO:0000313" key="2">
    <source>
        <dbReference type="EMBL" id="SDM42564.1"/>
    </source>
</evidence>
<evidence type="ECO:0000256" key="1">
    <source>
        <dbReference type="SAM" id="Phobius"/>
    </source>
</evidence>
<reference evidence="3" key="1">
    <citation type="submission" date="2016-10" db="EMBL/GenBank/DDBJ databases">
        <authorList>
            <person name="Varghese N."/>
            <person name="Submissions S."/>
        </authorList>
    </citation>
    <scope>NUCLEOTIDE SEQUENCE [LARGE SCALE GENOMIC DNA]</scope>
    <source>
        <strain evidence="3">M83</strain>
    </source>
</reference>
<organism evidence="2 3">
    <name type="scientific">Lachnospira pectinoschiza</name>
    <dbReference type="NCBI Taxonomy" id="28052"/>
    <lineage>
        <taxon>Bacteria</taxon>
        <taxon>Bacillati</taxon>
        <taxon>Bacillota</taxon>
        <taxon>Clostridia</taxon>
        <taxon>Lachnospirales</taxon>
        <taxon>Lachnospiraceae</taxon>
        <taxon>Lachnospira</taxon>
    </lineage>
</organism>
<dbReference type="InterPro" id="IPR029058">
    <property type="entry name" value="AB_hydrolase_fold"/>
</dbReference>
<feature type="transmembrane region" description="Helical" evidence="1">
    <location>
        <begin position="482"/>
        <end position="505"/>
    </location>
</feature>
<dbReference type="RefSeq" id="WP_074520511.1">
    <property type="nucleotide sequence ID" value="NZ_FNHZ01000001.1"/>
</dbReference>
<keyword evidence="1" id="KW-1133">Transmembrane helix</keyword>
<keyword evidence="3" id="KW-1185">Reference proteome</keyword>
<dbReference type="SUPFAM" id="SSF53474">
    <property type="entry name" value="alpha/beta-Hydrolases"/>
    <property type="match status" value="1"/>
</dbReference>